<dbReference type="Gene3D" id="1.50.10.20">
    <property type="match status" value="1"/>
</dbReference>
<dbReference type="InterPro" id="IPR051588">
    <property type="entry name" value="Cobalamin_Transport"/>
</dbReference>
<accession>A0A1B6DUD9</accession>
<evidence type="ECO:0000256" key="2">
    <source>
        <dbReference type="ARBA" id="ARBA00022525"/>
    </source>
</evidence>
<evidence type="ECO:0000256" key="1">
    <source>
        <dbReference type="ARBA" id="ARBA00004613"/>
    </source>
</evidence>
<dbReference type="SUPFAM" id="SSF48239">
    <property type="entry name" value="Terpenoid cyclases/Protein prenyltransferases"/>
    <property type="match status" value="1"/>
</dbReference>
<name>A0A1B6DUD9_9HEMI</name>
<evidence type="ECO:0000256" key="7">
    <source>
        <dbReference type="SAM" id="SignalP"/>
    </source>
</evidence>
<dbReference type="PANTHER" id="PTHR10559">
    <property type="entry name" value="TRANSCOBALAMIN-1/GASTRIC INTRINSIC FACTOR"/>
    <property type="match status" value="1"/>
</dbReference>
<keyword evidence="2" id="KW-0964">Secreted</keyword>
<organism evidence="8">
    <name type="scientific">Clastoptera arizonana</name>
    <name type="common">Arizona spittle bug</name>
    <dbReference type="NCBI Taxonomy" id="38151"/>
    <lineage>
        <taxon>Eukaryota</taxon>
        <taxon>Metazoa</taxon>
        <taxon>Ecdysozoa</taxon>
        <taxon>Arthropoda</taxon>
        <taxon>Hexapoda</taxon>
        <taxon>Insecta</taxon>
        <taxon>Pterygota</taxon>
        <taxon>Neoptera</taxon>
        <taxon>Paraneoptera</taxon>
        <taxon>Hemiptera</taxon>
        <taxon>Auchenorrhyncha</taxon>
        <taxon>Cercopoidea</taxon>
        <taxon>Clastopteridae</taxon>
        <taxon>Clastoptera</taxon>
    </lineage>
</organism>
<keyword evidence="5" id="KW-1015">Disulfide bond</keyword>
<keyword evidence="4" id="KW-0170">Cobalt</keyword>
<dbReference type="GO" id="GO:0015889">
    <property type="term" value="P:cobalamin transport"/>
    <property type="evidence" value="ECO:0007669"/>
    <property type="project" value="InterPro"/>
</dbReference>
<evidence type="ECO:0000313" key="8">
    <source>
        <dbReference type="EMBL" id="JAS29288.1"/>
    </source>
</evidence>
<dbReference type="PANTHER" id="PTHR10559:SF18">
    <property type="entry name" value="TRANSCOBALAMIN II"/>
    <property type="match status" value="1"/>
</dbReference>
<sequence length="451" mass="50632">MHFYFTSFLCLNIILCFTSEVLTQDGDLPETQQALQWLLSQRQKDWGWGGIDTTQALLAIQLSQCGDQLERELTAKQMEVDLVLQLWRHHENPALTPAKIALYSLAMSSICHDPRQFHGHDLIGSLLHHEAESDSEFAFCSLAICSSGTHVRKRHLRRLLNIANSKHTVESLSTVILALQCIVKDHRNRNIAHYLKKPILALARLQQADGGFGSLHNTALAIQALHDDNESWNRSLAISWLLTHQGPSGDFFDVATTSEVIMAISQKGVGLVREVDCDVKPTSESEASTAAIIPHLAILPTKPNMTVSKANKNKSTSKEATTDDSITKVQEDKNEDATVTYTLWVGSNVTENYTISITTPHNSTFYNVMQLAAEKDSHYEFSATEWPNGHYVHTLAGFKEQPMSYHYWLLYRLPSLPDSNNPPGNQLVAPTGVDDLIVQDDEHYLFWYKKL</sequence>
<proteinExistence type="predicted"/>
<evidence type="ECO:0000256" key="5">
    <source>
        <dbReference type="PIRSR" id="PIRSR602157-2"/>
    </source>
</evidence>
<dbReference type="Pfam" id="PF01122">
    <property type="entry name" value="Cobalamin_bind"/>
    <property type="match status" value="1"/>
</dbReference>
<dbReference type="GO" id="GO:0005615">
    <property type="term" value="C:extracellular space"/>
    <property type="evidence" value="ECO:0007669"/>
    <property type="project" value="TreeGrafter"/>
</dbReference>
<evidence type="ECO:0000256" key="4">
    <source>
        <dbReference type="PIRSR" id="PIRSR602157-1"/>
    </source>
</evidence>
<feature type="region of interest" description="Disordered" evidence="6">
    <location>
        <begin position="307"/>
        <end position="327"/>
    </location>
</feature>
<evidence type="ECO:0000256" key="6">
    <source>
        <dbReference type="SAM" id="MobiDB-lite"/>
    </source>
</evidence>
<feature type="signal peptide" evidence="7">
    <location>
        <begin position="1"/>
        <end position="23"/>
    </location>
</feature>
<feature type="binding site" evidence="4">
    <location>
        <begin position="391"/>
        <end position="392"/>
    </location>
    <ligand>
        <name>cyanocob(III)alamin</name>
        <dbReference type="ChEBI" id="CHEBI:17439"/>
    </ligand>
</feature>
<feature type="compositionally biased region" description="Basic and acidic residues" evidence="6">
    <location>
        <begin position="316"/>
        <end position="327"/>
    </location>
</feature>
<feature type="disulfide bond" evidence="5">
    <location>
        <begin position="145"/>
        <end position="181"/>
    </location>
</feature>
<dbReference type="InterPro" id="IPR002157">
    <property type="entry name" value="Cbl-bd_prot"/>
</dbReference>
<dbReference type="EMBL" id="GEDC01008010">
    <property type="protein sequence ID" value="JAS29288.1"/>
    <property type="molecule type" value="Transcribed_RNA"/>
</dbReference>
<feature type="chain" id="PRO_5008581667" evidence="7">
    <location>
        <begin position="24"/>
        <end position="451"/>
    </location>
</feature>
<feature type="binding site" evidence="4">
    <location>
        <begin position="408"/>
        <end position="410"/>
    </location>
    <ligand>
        <name>cyanocob(III)alamin</name>
        <dbReference type="ChEBI" id="CHEBI:17439"/>
    </ligand>
</feature>
<dbReference type="InterPro" id="IPR008930">
    <property type="entry name" value="Terpenoid_cyclase/PrenylTrfase"/>
</dbReference>
<dbReference type="GO" id="GO:0031419">
    <property type="term" value="F:cobalamin binding"/>
    <property type="evidence" value="ECO:0007669"/>
    <property type="project" value="InterPro"/>
</dbReference>
<evidence type="ECO:0000256" key="3">
    <source>
        <dbReference type="ARBA" id="ARBA00022729"/>
    </source>
</evidence>
<gene>
    <name evidence="8" type="ORF">g.29708</name>
</gene>
<reference evidence="8" key="1">
    <citation type="submission" date="2015-12" db="EMBL/GenBank/DDBJ databases">
        <title>De novo transcriptome assembly of four potential Pierce s Disease insect vectors from Arizona vineyards.</title>
        <authorList>
            <person name="Tassone E.E."/>
        </authorList>
    </citation>
    <scope>NUCLEOTIDE SEQUENCE</scope>
</reference>
<dbReference type="AlphaFoldDB" id="A0A1B6DUD9"/>
<protein>
    <submittedName>
        <fullName evidence="8">Uncharacterized protein</fullName>
    </submittedName>
</protein>
<dbReference type="Gene3D" id="2.170.130.30">
    <property type="match status" value="1"/>
</dbReference>
<comment type="subcellular location">
    <subcellularLocation>
        <location evidence="1">Secreted</location>
    </subcellularLocation>
</comment>
<keyword evidence="3 7" id="KW-0732">Signal</keyword>